<comment type="caution">
    <text evidence="7">The sequence shown here is derived from an EMBL/GenBank/DDBJ whole genome shotgun (WGS) entry which is preliminary data.</text>
</comment>
<accession>A0ABU7LWJ2</accession>
<dbReference type="Proteomes" id="UP001310692">
    <property type="component" value="Unassembled WGS sequence"/>
</dbReference>
<comment type="cofactor">
    <cofactor evidence="1">
        <name>FAD</name>
        <dbReference type="ChEBI" id="CHEBI:57692"/>
    </cofactor>
</comment>
<proteinExistence type="predicted"/>
<sequence>MRIAVAGCGIGGMASAIALARQGHSVEIFERFEQPQPLGAGLLLQPSGLEALDRLGLQEPIAAAGARIDRLHGVSPDGRTILDLRYAYGRKADHGIGIHRASLFDTLLEAAQDSGIRFRTGASVAGISDWERPCLTLETGEHCGPFDLVVVSDGAQSVLRSLVSPAARAPIYPWGAVWAVRPDRDGRWTQARNLAQVYDDCRVMIGVLPVGRDPARADGTPSVSFFWSLRGDGFQRWRDAGLTAFRAQVAGFWPEAAELFDGVESLDTFTPATYRDVRCPNWRRGRVVLIGDAAHGTSPQLGQGANLALGDAVALADSIEPERPAAVSLAAFESERKKTARFYVWMSWALTPVFQGSSQLVARLRNILFGPLCRVPLVRNFMAWTLVGRGRWFW</sequence>
<organism evidence="7 8">
    <name type="scientific">Hyphobacterium marinum</name>
    <dbReference type="NCBI Taxonomy" id="3116574"/>
    <lineage>
        <taxon>Bacteria</taxon>
        <taxon>Pseudomonadati</taxon>
        <taxon>Pseudomonadota</taxon>
        <taxon>Alphaproteobacteria</taxon>
        <taxon>Maricaulales</taxon>
        <taxon>Maricaulaceae</taxon>
        <taxon>Hyphobacterium</taxon>
    </lineage>
</organism>
<dbReference type="InterPro" id="IPR036188">
    <property type="entry name" value="FAD/NAD-bd_sf"/>
</dbReference>
<evidence type="ECO:0000256" key="1">
    <source>
        <dbReference type="ARBA" id="ARBA00001974"/>
    </source>
</evidence>
<name>A0ABU7LWJ2_9PROT</name>
<protein>
    <submittedName>
        <fullName evidence="7">NAD(P)/FAD-dependent oxidoreductase</fullName>
    </submittedName>
</protein>
<evidence type="ECO:0000256" key="5">
    <source>
        <dbReference type="ARBA" id="ARBA00023033"/>
    </source>
</evidence>
<evidence type="ECO:0000313" key="7">
    <source>
        <dbReference type="EMBL" id="MEE2565926.1"/>
    </source>
</evidence>
<keyword evidence="5" id="KW-0503">Monooxygenase</keyword>
<dbReference type="PANTHER" id="PTHR13789">
    <property type="entry name" value="MONOOXYGENASE"/>
    <property type="match status" value="1"/>
</dbReference>
<dbReference type="Pfam" id="PF01494">
    <property type="entry name" value="FAD_binding_3"/>
    <property type="match status" value="1"/>
</dbReference>
<dbReference type="PANTHER" id="PTHR13789:SF318">
    <property type="entry name" value="GERANYLGERANYL DIPHOSPHATE REDUCTASE"/>
    <property type="match status" value="1"/>
</dbReference>
<keyword evidence="3" id="KW-0274">FAD</keyword>
<keyword evidence="8" id="KW-1185">Reference proteome</keyword>
<gene>
    <name evidence="7" type="ORF">V0U35_04475</name>
</gene>
<dbReference type="PRINTS" id="PR00420">
    <property type="entry name" value="RNGMNOXGNASE"/>
</dbReference>
<evidence type="ECO:0000256" key="3">
    <source>
        <dbReference type="ARBA" id="ARBA00022827"/>
    </source>
</evidence>
<dbReference type="Gene3D" id="3.50.50.60">
    <property type="entry name" value="FAD/NAD(P)-binding domain"/>
    <property type="match status" value="1"/>
</dbReference>
<dbReference type="EMBL" id="JAZDRO010000001">
    <property type="protein sequence ID" value="MEE2565926.1"/>
    <property type="molecule type" value="Genomic_DNA"/>
</dbReference>
<dbReference type="InterPro" id="IPR050493">
    <property type="entry name" value="FAD-dep_Monooxygenase_BioMet"/>
</dbReference>
<feature type="domain" description="FAD-binding" evidence="6">
    <location>
        <begin position="3"/>
        <end position="319"/>
    </location>
</feature>
<reference evidence="7 8" key="1">
    <citation type="submission" date="2024-01" db="EMBL/GenBank/DDBJ databases">
        <title>Hyphobacterium bacterium isolated from marine sediment.</title>
        <authorList>
            <person name="Zhao S."/>
        </authorList>
    </citation>
    <scope>NUCLEOTIDE SEQUENCE [LARGE SCALE GENOMIC DNA]</scope>
    <source>
        <strain evidence="7 8">Y60-23</strain>
    </source>
</reference>
<keyword evidence="4" id="KW-0560">Oxidoreductase</keyword>
<dbReference type="InterPro" id="IPR002938">
    <property type="entry name" value="FAD-bd"/>
</dbReference>
<dbReference type="RefSeq" id="WP_330195455.1">
    <property type="nucleotide sequence ID" value="NZ_JAZDRO010000001.1"/>
</dbReference>
<dbReference type="SUPFAM" id="SSF51905">
    <property type="entry name" value="FAD/NAD(P)-binding domain"/>
    <property type="match status" value="1"/>
</dbReference>
<evidence type="ECO:0000313" key="8">
    <source>
        <dbReference type="Proteomes" id="UP001310692"/>
    </source>
</evidence>
<evidence type="ECO:0000256" key="4">
    <source>
        <dbReference type="ARBA" id="ARBA00023002"/>
    </source>
</evidence>
<evidence type="ECO:0000256" key="2">
    <source>
        <dbReference type="ARBA" id="ARBA00022630"/>
    </source>
</evidence>
<evidence type="ECO:0000259" key="6">
    <source>
        <dbReference type="Pfam" id="PF01494"/>
    </source>
</evidence>
<keyword evidence="2" id="KW-0285">Flavoprotein</keyword>